<dbReference type="InterPro" id="IPR050323">
    <property type="entry name" value="Ribosomal_protein_uL10"/>
</dbReference>
<dbReference type="Pfam" id="PF00428">
    <property type="entry name" value="Ribosomal_60s"/>
    <property type="match status" value="1"/>
</dbReference>
<dbReference type="FunFam" id="3.90.105.20:FF:000001">
    <property type="entry name" value="60S acidic ribosomal protein P0"/>
    <property type="match status" value="1"/>
</dbReference>
<dbReference type="PANTHER" id="PTHR45699:SF3">
    <property type="entry name" value="LARGE RIBOSOMAL SUBUNIT PROTEIN UL10"/>
    <property type="match status" value="1"/>
</dbReference>
<accession>A0AAD9Q2B3</accession>
<dbReference type="GO" id="GO:0003735">
    <property type="term" value="F:structural constituent of ribosome"/>
    <property type="evidence" value="ECO:0007669"/>
    <property type="project" value="TreeGrafter"/>
</dbReference>
<evidence type="ECO:0000256" key="5">
    <source>
        <dbReference type="ARBA" id="ARBA00023274"/>
    </source>
</evidence>
<dbReference type="EMBL" id="JARQWQ010000077">
    <property type="protein sequence ID" value="KAK2553433.1"/>
    <property type="molecule type" value="Genomic_DNA"/>
</dbReference>
<comment type="similarity">
    <text evidence="2">Belongs to the universal ribosomal protein uL10 family.</text>
</comment>
<evidence type="ECO:0000313" key="11">
    <source>
        <dbReference type="Proteomes" id="UP001249851"/>
    </source>
</evidence>
<keyword evidence="3" id="KW-0597">Phosphoprotein</keyword>
<dbReference type="InterPro" id="IPR043164">
    <property type="entry name" value="Ribosomal_uL10-like_insert_sf"/>
</dbReference>
<evidence type="ECO:0000259" key="9">
    <source>
        <dbReference type="Pfam" id="PF17777"/>
    </source>
</evidence>
<dbReference type="GO" id="GO:0000027">
    <property type="term" value="P:ribosomal large subunit assembly"/>
    <property type="evidence" value="ECO:0007669"/>
    <property type="project" value="TreeGrafter"/>
</dbReference>
<dbReference type="InterPro" id="IPR001790">
    <property type="entry name" value="Ribosomal_uL10"/>
</dbReference>
<feature type="compositionally biased region" description="Low complexity" evidence="8">
    <location>
        <begin position="307"/>
        <end position="319"/>
    </location>
</feature>
<keyword evidence="11" id="KW-1185">Reference proteome</keyword>
<dbReference type="GO" id="GO:0022625">
    <property type="term" value="C:cytosolic large ribosomal subunit"/>
    <property type="evidence" value="ECO:0007669"/>
    <property type="project" value="TreeGrafter"/>
</dbReference>
<dbReference type="Pfam" id="PF00466">
    <property type="entry name" value="Ribosomal_L10"/>
    <property type="match status" value="1"/>
</dbReference>
<dbReference type="PIRSF" id="PIRSF039087">
    <property type="entry name" value="L10E"/>
    <property type="match status" value="1"/>
</dbReference>
<feature type="compositionally biased region" description="Acidic residues" evidence="8">
    <location>
        <begin position="326"/>
        <end position="338"/>
    </location>
</feature>
<dbReference type="Gene3D" id="3.90.105.20">
    <property type="match status" value="1"/>
</dbReference>
<dbReference type="InterPro" id="IPR043141">
    <property type="entry name" value="Ribosomal_uL10-like_sf"/>
</dbReference>
<sequence>MVCDFNTCFILFSSQLSLKAIKVGGCLFLSLNALERNPLPIKMVREDKTTWKANYFLKIIRFMDEYPKLFVVGVDNVGSKQMQQIRQSMRGRAEILMGKNTMIRKAIRGHLENNPDLERLLPHIKGNVGFVFTKEDLPDIRDLLLANKVAAPAKAGAIAPIDVFVPKGNTGLGPEKTSFFQALAIPTKISKGTIEILNDVHLIKKDEKVGASESTLLNMLKISPFSYGLVVQQVYENGACFSPEGIMNIASVSLEIGYPTVASVPHSVINGFKNVAAVAVETNITFPQVEQLKAYLENPDAFASLAPAASDAAAAAAPAEEAKEEEKEEEEEESDDDMGFGLFD</sequence>
<name>A0AAD9Q2B3_ACRCE</name>
<comment type="function">
    <text evidence="1">Ribosomal protein P0 is the functional equivalent of E.coli protein L10.</text>
</comment>
<organism evidence="10 11">
    <name type="scientific">Acropora cervicornis</name>
    <name type="common">Staghorn coral</name>
    <dbReference type="NCBI Taxonomy" id="6130"/>
    <lineage>
        <taxon>Eukaryota</taxon>
        <taxon>Metazoa</taxon>
        <taxon>Cnidaria</taxon>
        <taxon>Anthozoa</taxon>
        <taxon>Hexacorallia</taxon>
        <taxon>Scleractinia</taxon>
        <taxon>Astrocoeniina</taxon>
        <taxon>Acroporidae</taxon>
        <taxon>Acropora</taxon>
    </lineage>
</organism>
<comment type="caution">
    <text evidence="10">The sequence shown here is derived from an EMBL/GenBank/DDBJ whole genome shotgun (WGS) entry which is preliminary data.</text>
</comment>
<dbReference type="SUPFAM" id="SSF160369">
    <property type="entry name" value="Ribosomal protein L10-like"/>
    <property type="match status" value="1"/>
</dbReference>
<dbReference type="InterPro" id="IPR040637">
    <property type="entry name" value="Ribosomal_uL10-like_insert"/>
</dbReference>
<dbReference type="Gene3D" id="3.30.70.1730">
    <property type="match status" value="1"/>
</dbReference>
<evidence type="ECO:0000256" key="8">
    <source>
        <dbReference type="SAM" id="MobiDB-lite"/>
    </source>
</evidence>
<evidence type="ECO:0000313" key="10">
    <source>
        <dbReference type="EMBL" id="KAK2553433.1"/>
    </source>
</evidence>
<evidence type="ECO:0000256" key="4">
    <source>
        <dbReference type="ARBA" id="ARBA00022980"/>
    </source>
</evidence>
<keyword evidence="5" id="KW-0687">Ribonucleoprotein</keyword>
<dbReference type="PANTHER" id="PTHR45699">
    <property type="entry name" value="60S ACIDIC RIBOSOMAL PROTEIN P0"/>
    <property type="match status" value="1"/>
</dbReference>
<dbReference type="FunFam" id="3.30.70.1730:FF:000002">
    <property type="entry name" value="60S acidic ribosomal protein P0"/>
    <property type="match status" value="1"/>
</dbReference>
<dbReference type="Proteomes" id="UP001249851">
    <property type="component" value="Unassembled WGS sequence"/>
</dbReference>
<evidence type="ECO:0000256" key="1">
    <source>
        <dbReference type="ARBA" id="ARBA00002200"/>
    </source>
</evidence>
<feature type="region of interest" description="Disordered" evidence="8">
    <location>
        <begin position="307"/>
        <end position="344"/>
    </location>
</feature>
<reference evidence="10" key="2">
    <citation type="journal article" date="2023" name="Science">
        <title>Genomic signatures of disease resistance in endangered staghorn corals.</title>
        <authorList>
            <person name="Vollmer S.V."/>
            <person name="Selwyn J.D."/>
            <person name="Despard B.A."/>
            <person name="Roesel C.L."/>
        </authorList>
    </citation>
    <scope>NUCLEOTIDE SEQUENCE</scope>
    <source>
        <strain evidence="10">K2</strain>
    </source>
</reference>
<evidence type="ECO:0000256" key="2">
    <source>
        <dbReference type="ARBA" id="ARBA00008889"/>
    </source>
</evidence>
<keyword evidence="4 10" id="KW-0689">Ribosomal protein</keyword>
<protein>
    <recommendedName>
        <fullName evidence="6">Large ribosomal subunit protein uL10</fullName>
    </recommendedName>
    <alternativeName>
        <fullName evidence="7">60S acidic ribosomal protein P0</fullName>
    </alternativeName>
</protein>
<gene>
    <name evidence="10" type="ORF">P5673_025187</name>
</gene>
<evidence type="ECO:0000256" key="6">
    <source>
        <dbReference type="ARBA" id="ARBA00035202"/>
    </source>
</evidence>
<dbReference type="GO" id="GO:0002181">
    <property type="term" value="P:cytoplasmic translation"/>
    <property type="evidence" value="ECO:0007669"/>
    <property type="project" value="TreeGrafter"/>
</dbReference>
<evidence type="ECO:0000256" key="7">
    <source>
        <dbReference type="ARBA" id="ARBA00035444"/>
    </source>
</evidence>
<dbReference type="GO" id="GO:0070180">
    <property type="term" value="F:large ribosomal subunit rRNA binding"/>
    <property type="evidence" value="ECO:0007669"/>
    <property type="project" value="TreeGrafter"/>
</dbReference>
<dbReference type="AlphaFoldDB" id="A0AAD9Q2B3"/>
<feature type="domain" description="Large ribosomal subunit protein uL10-like insertion" evidence="9">
    <location>
        <begin position="153"/>
        <end position="222"/>
    </location>
</feature>
<reference evidence="10" key="1">
    <citation type="journal article" date="2023" name="G3 (Bethesda)">
        <title>Whole genome assembly and annotation of the endangered Caribbean coral Acropora cervicornis.</title>
        <authorList>
            <person name="Selwyn J.D."/>
            <person name="Vollmer S.V."/>
        </authorList>
    </citation>
    <scope>NUCLEOTIDE SEQUENCE</scope>
    <source>
        <strain evidence="10">K2</strain>
    </source>
</reference>
<proteinExistence type="inferred from homology"/>
<dbReference type="InterPro" id="IPR030670">
    <property type="entry name" value="uL10_eukaryotes"/>
</dbReference>
<evidence type="ECO:0000256" key="3">
    <source>
        <dbReference type="ARBA" id="ARBA00022553"/>
    </source>
</evidence>
<dbReference type="Pfam" id="PF17777">
    <property type="entry name" value="RL10P_insert"/>
    <property type="match status" value="1"/>
</dbReference>
<dbReference type="CDD" id="cd05795">
    <property type="entry name" value="Ribosomal_P0_L10e"/>
    <property type="match status" value="1"/>
</dbReference>